<protein>
    <submittedName>
        <fullName evidence="1">5352_t:CDS:1</fullName>
    </submittedName>
</protein>
<sequence>MPTGIWLLRPVSDVWKQSVVNVLEHACSSPPPSTVNEHLESTLCRDWSIIGILEYTASKFELSMTTFEILKADLYLVLSSLSESKSLHVHQNAKNKANKVISSFDKLFTSVDVKRFINEIKLKNERMEFNTSVCRNVTSANTLQVLKEHHMTRIEINDIRNEEAAASGNLIKTLNQGVLPNLEETFSAVAIGCKRAYPHVDDDEMHSSKKLLHEDVEVQETYKDIENGRQEPHLVELKESNWNINFNEALDKEPIFGLDHDERLNTIHNELIHLYYNSDVRDVIRMAIVNLDDDKKNETTSFKTIASLYTKRSSRFFDLTTQRDNIFKMLKEIKDISSIKKAQKFVSDFNGMSNLILDRILTVENFIYSTVKLLSYQANKEHRHLLCSKNQRSRNSLVPDIKVVYKKRKIEMVVVEHQKRTSVEDKKKKIRDTTKICVMMHYQLSKIYKCLESYGKGNNIKDIYVYGVITSKLDVDIYAMNISAPELYLFYKIFSFSLPENIYNFDDITYALKCLINFQKMVDDNYIQFKNILNGEPNISIQQIKWLVNIKISSITLLSKK</sequence>
<reference evidence="1" key="1">
    <citation type="submission" date="2022-08" db="EMBL/GenBank/DDBJ databases">
        <authorList>
            <person name="Kallberg Y."/>
            <person name="Tangrot J."/>
            <person name="Rosling A."/>
        </authorList>
    </citation>
    <scope>NUCLEOTIDE SEQUENCE</scope>
    <source>
        <strain evidence="1">Wild A</strain>
    </source>
</reference>
<gene>
    <name evidence="1" type="ORF">FWILDA_LOCUS10990</name>
</gene>
<evidence type="ECO:0000313" key="1">
    <source>
        <dbReference type="EMBL" id="CAI2183260.1"/>
    </source>
</evidence>
<accession>A0A9W4SU62</accession>
<dbReference type="OrthoDB" id="2390600at2759"/>
<evidence type="ECO:0000313" key="2">
    <source>
        <dbReference type="Proteomes" id="UP001153678"/>
    </source>
</evidence>
<name>A0A9W4SU62_9GLOM</name>
<dbReference type="AlphaFoldDB" id="A0A9W4SU62"/>
<organism evidence="1 2">
    <name type="scientific">Funneliformis geosporum</name>
    <dbReference type="NCBI Taxonomy" id="1117311"/>
    <lineage>
        <taxon>Eukaryota</taxon>
        <taxon>Fungi</taxon>
        <taxon>Fungi incertae sedis</taxon>
        <taxon>Mucoromycota</taxon>
        <taxon>Glomeromycotina</taxon>
        <taxon>Glomeromycetes</taxon>
        <taxon>Glomerales</taxon>
        <taxon>Glomeraceae</taxon>
        <taxon>Funneliformis</taxon>
    </lineage>
</organism>
<dbReference type="EMBL" id="CAMKVN010002980">
    <property type="protein sequence ID" value="CAI2183260.1"/>
    <property type="molecule type" value="Genomic_DNA"/>
</dbReference>
<dbReference type="Proteomes" id="UP001153678">
    <property type="component" value="Unassembled WGS sequence"/>
</dbReference>
<proteinExistence type="predicted"/>
<keyword evidence="2" id="KW-1185">Reference proteome</keyword>
<comment type="caution">
    <text evidence="1">The sequence shown here is derived from an EMBL/GenBank/DDBJ whole genome shotgun (WGS) entry which is preliminary data.</text>
</comment>